<comment type="caution">
    <text evidence="2">The sequence shown here is derived from an EMBL/GenBank/DDBJ whole genome shotgun (WGS) entry which is preliminary data.</text>
</comment>
<keyword evidence="3" id="KW-1185">Reference proteome</keyword>
<name>A0A1Y1S4R6_9MICR</name>
<dbReference type="AlphaFoldDB" id="A0A1Y1S4R6"/>
<dbReference type="PROSITE" id="PS51640">
    <property type="entry name" value="MRG"/>
    <property type="match status" value="1"/>
</dbReference>
<reference evidence="2 3" key="1">
    <citation type="journal article" date="2017" name="Environ. Microbiol.">
        <title>Decay of the glycolytic pathway and adaptation to intranuclear parasitism within Enterocytozoonidae microsporidia.</title>
        <authorList>
            <person name="Wiredu Boakye D."/>
            <person name="Jaroenlak P."/>
            <person name="Prachumwat A."/>
            <person name="Williams T.A."/>
            <person name="Bateman K.S."/>
            <person name="Itsathitphaisarn O."/>
            <person name="Sritunyalucksana K."/>
            <person name="Paszkiewicz K.H."/>
            <person name="Moore K.A."/>
            <person name="Stentiford G.D."/>
            <person name="Williams B.A."/>
        </authorList>
    </citation>
    <scope>NUCLEOTIDE SEQUENCE [LARGE SCALE GENOMIC DNA]</scope>
    <source>
        <strain evidence="2 3">GB1</strain>
    </source>
</reference>
<proteinExistence type="predicted"/>
<dbReference type="Pfam" id="PF05712">
    <property type="entry name" value="MRG"/>
    <property type="match status" value="1"/>
</dbReference>
<organism evidence="2 3">
    <name type="scientific">Enterospora canceri</name>
    <dbReference type="NCBI Taxonomy" id="1081671"/>
    <lineage>
        <taxon>Eukaryota</taxon>
        <taxon>Fungi</taxon>
        <taxon>Fungi incertae sedis</taxon>
        <taxon>Microsporidia</taxon>
        <taxon>Enterocytozoonidae</taxon>
        <taxon>Enterospora</taxon>
    </lineage>
</organism>
<gene>
    <name evidence="2" type="ORF">ECANGB1_2316</name>
</gene>
<evidence type="ECO:0000313" key="3">
    <source>
        <dbReference type="Proteomes" id="UP000192639"/>
    </source>
</evidence>
<evidence type="ECO:0000313" key="2">
    <source>
        <dbReference type="EMBL" id="ORD93402.1"/>
    </source>
</evidence>
<dbReference type="InterPro" id="IPR038217">
    <property type="entry name" value="MRG_C_sf"/>
</dbReference>
<dbReference type="VEuPathDB" id="MicrosporidiaDB:ECANGB1_2316"/>
<dbReference type="InterPro" id="IPR026541">
    <property type="entry name" value="MRG_dom"/>
</dbReference>
<dbReference type="Proteomes" id="UP000192639">
    <property type="component" value="Unassembled WGS sequence"/>
</dbReference>
<feature type="domain" description="MRG" evidence="1">
    <location>
        <begin position="75"/>
        <end position="236"/>
    </location>
</feature>
<evidence type="ECO:0000259" key="1">
    <source>
        <dbReference type="Pfam" id="PF05712"/>
    </source>
</evidence>
<accession>A0A1Y1S4R6</accession>
<dbReference type="EMBL" id="LWDP01000090">
    <property type="protein sequence ID" value="ORD93402.1"/>
    <property type="molecule type" value="Genomic_DNA"/>
</dbReference>
<protein>
    <recommendedName>
        <fullName evidence="1">MRG domain-containing protein</fullName>
    </recommendedName>
</protein>
<dbReference type="Gene3D" id="1.10.274.30">
    <property type="entry name" value="MRG domain"/>
    <property type="match status" value="1"/>
</dbReference>
<sequence>MTNAKSDPQHKPLPVNRYVIFRTNNAFYEGRIVDVLFDGQKTLYSVISFATFEYFRVTDCELVTQSSLESKRKYRPSSDCGNFNVVRMPNVLKNRLRADKDSCMVSYYNSTSRKHPVKISVRRIIQEFMQFFQQNSLCYDSNEAQEIMNGFHQLFNTFLPMTLLYEQEKRFLMEKDNLAMKEDYTGDFGPIHLLRMLYFVQRYNAKFNPRECVQLVTSDYTVYLIDFLNYKYQDYFM</sequence>
<dbReference type="OrthoDB" id="124855at2759"/>